<keyword evidence="2" id="KW-1185">Reference proteome</keyword>
<reference evidence="1 2" key="1">
    <citation type="journal article" date="2022" name="Genome Biol. Evol.">
        <title>The Spruce Budworm Genome: Reconstructing the Evolutionary History of Antifreeze Proteins.</title>
        <authorList>
            <person name="Beliveau C."/>
            <person name="Gagne P."/>
            <person name="Picq S."/>
            <person name="Vernygora O."/>
            <person name="Keeling C.I."/>
            <person name="Pinkney K."/>
            <person name="Doucet D."/>
            <person name="Wen F."/>
            <person name="Johnston J.S."/>
            <person name="Maaroufi H."/>
            <person name="Boyle B."/>
            <person name="Laroche J."/>
            <person name="Dewar K."/>
            <person name="Juretic N."/>
            <person name="Blackburn G."/>
            <person name="Nisole A."/>
            <person name="Brunet B."/>
            <person name="Brandao M."/>
            <person name="Lumley L."/>
            <person name="Duan J."/>
            <person name="Quan G."/>
            <person name="Lucarotti C.J."/>
            <person name="Roe A.D."/>
            <person name="Sperling F.A.H."/>
            <person name="Levesque R.C."/>
            <person name="Cusson M."/>
        </authorList>
    </citation>
    <scope>NUCLEOTIDE SEQUENCE [LARGE SCALE GENOMIC DNA]</scope>
    <source>
        <strain evidence="1">Glfc:IPQL:Cfum</strain>
    </source>
</reference>
<gene>
    <name evidence="1" type="ORF">MSG28_013342</name>
</gene>
<dbReference type="Proteomes" id="UP001064048">
    <property type="component" value="Chromosome 23"/>
</dbReference>
<accession>A0ACC0KTU7</accession>
<organism evidence="1 2">
    <name type="scientific">Choristoneura fumiferana</name>
    <name type="common">Spruce budworm moth</name>
    <name type="synonym">Archips fumiferana</name>
    <dbReference type="NCBI Taxonomy" id="7141"/>
    <lineage>
        <taxon>Eukaryota</taxon>
        <taxon>Metazoa</taxon>
        <taxon>Ecdysozoa</taxon>
        <taxon>Arthropoda</taxon>
        <taxon>Hexapoda</taxon>
        <taxon>Insecta</taxon>
        <taxon>Pterygota</taxon>
        <taxon>Neoptera</taxon>
        <taxon>Endopterygota</taxon>
        <taxon>Lepidoptera</taxon>
        <taxon>Glossata</taxon>
        <taxon>Ditrysia</taxon>
        <taxon>Tortricoidea</taxon>
        <taxon>Tortricidae</taxon>
        <taxon>Tortricinae</taxon>
        <taxon>Choristoneura</taxon>
    </lineage>
</organism>
<protein>
    <submittedName>
        <fullName evidence="1">Uncharacterized protein</fullName>
    </submittedName>
</protein>
<proteinExistence type="predicted"/>
<sequence length="400" mass="43477">MSILEYLYSLVDTNNVFVFWGFPKVAALTYEKKPCLRNDGSLSEMTICLDDDGQRVPCPGDDSRDSDDGGESESGSMAAEAGSSPPPYYADLGKKANDVFGKGYHFGVFKLDLKTKSESGVEFTSGITSNQESGKGFQLGVLKVNLKTKSKSGVTFTCKITSNVKNGKVFGSLSSKFAVKDYGLTFTEKWNTDNTLATDITIQDKIAKGLKLTLEGTFAPQTGSKTGKLKTSFANDTVAINTNLDLDLAGPIVDVAAVLKYQGWLAGANTQFDSQKTKFAKNNFAFGYQTKDFNLHTNVDNGKDFGGSIYQKVSEKLDCGVSMKWSAGSADTLFGVGAKFALDADTRDPDAIGGHRRAELQRRRPQGGRRPRIGALSVCLLTCRYIMPLQLLYNNRKRSV</sequence>
<comment type="caution">
    <text evidence="1">The sequence shown here is derived from an EMBL/GenBank/DDBJ whole genome shotgun (WGS) entry which is preliminary data.</text>
</comment>
<name>A0ACC0KTU7_CHOFU</name>
<evidence type="ECO:0000313" key="2">
    <source>
        <dbReference type="Proteomes" id="UP001064048"/>
    </source>
</evidence>
<evidence type="ECO:0000313" key="1">
    <source>
        <dbReference type="EMBL" id="KAI8439622.1"/>
    </source>
</evidence>
<dbReference type="EMBL" id="CM046123">
    <property type="protein sequence ID" value="KAI8439622.1"/>
    <property type="molecule type" value="Genomic_DNA"/>
</dbReference>